<name>A0ABM1F0I4_PRICU</name>
<evidence type="ECO:0000313" key="2">
    <source>
        <dbReference type="RefSeq" id="XP_014677955.1"/>
    </source>
</evidence>
<sequence>MRVPVNKDSCPGKKGSLYKTRLLVQRLRLSSLGCGEAAIATLSDRTARVVNIVHESLSPATMATADATSDGCWDEQLYTVTSANQALAQWRLLCDNLPLLIVGLSRHAEGATGVCDLLVQTIVDDDVTATTDKCVTSPRAVVAVRALQDASLYELAGFQRHIMAAVWQRVRDDATSLVAGSKTCSRKLRDIFDKLQILAGDDREGGDDSSSRVELSEVATLLVEFQTRAASRAGRLSVGMETPAGCRAWQGISTLLESLQVALLSETHLACCFVAAAVALICLPTWANKEASLLGRFTSLMEQTLDLGRPCELLRRSVPEEFFENMRSYVNAEGEGMEYPRLTRFLVKLSMGKAPPGERDGGSTQDSVVQFARRVYTCSPDELRSIVSDLLQQTMQKDAFLLSLPLWEQLLTRHLADAKQKTLLPLLVHVVIATQGLCGSDDPAVICAALHLQTLVLRSTKGVLNFGKTAVLCLHSVARVALADVVAPSSQPPVINAIYELLHELIASHAEGALHAIPSYVHATKKMLFGIMHAGKQTGEPGGQRSAASNEVILCANNVDR</sequence>
<organism evidence="1 2">
    <name type="scientific">Priapulus caudatus</name>
    <name type="common">Priapulid worm</name>
    <dbReference type="NCBI Taxonomy" id="37621"/>
    <lineage>
        <taxon>Eukaryota</taxon>
        <taxon>Metazoa</taxon>
        <taxon>Ecdysozoa</taxon>
        <taxon>Scalidophora</taxon>
        <taxon>Priapulida</taxon>
        <taxon>Priapulimorpha</taxon>
        <taxon>Priapulimorphida</taxon>
        <taxon>Priapulidae</taxon>
        <taxon>Priapulus</taxon>
    </lineage>
</organism>
<gene>
    <name evidence="2" type="primary">LOC106817765</name>
</gene>
<dbReference type="RefSeq" id="XP_014677955.1">
    <property type="nucleotide sequence ID" value="XM_014822469.1"/>
</dbReference>
<dbReference type="GeneID" id="106817765"/>
<keyword evidence="1" id="KW-1185">Reference proteome</keyword>
<accession>A0ABM1F0I4</accession>
<evidence type="ECO:0000313" key="1">
    <source>
        <dbReference type="Proteomes" id="UP000695022"/>
    </source>
</evidence>
<proteinExistence type="predicted"/>
<dbReference type="Proteomes" id="UP000695022">
    <property type="component" value="Unplaced"/>
</dbReference>
<protein>
    <submittedName>
        <fullName evidence="2">Uncharacterized protein LOC106817765</fullName>
    </submittedName>
</protein>
<reference evidence="2" key="1">
    <citation type="submission" date="2025-08" db="UniProtKB">
        <authorList>
            <consortium name="RefSeq"/>
        </authorList>
    </citation>
    <scope>IDENTIFICATION</scope>
</reference>